<dbReference type="SMART" id="SM00829">
    <property type="entry name" value="PKS_ER"/>
    <property type="match status" value="1"/>
</dbReference>
<feature type="domain" description="Enoyl reductase (ER)" evidence="1">
    <location>
        <begin position="10"/>
        <end position="331"/>
    </location>
</feature>
<dbReference type="AlphaFoldDB" id="A0A953N7E1"/>
<dbReference type="InterPro" id="IPR013149">
    <property type="entry name" value="ADH-like_C"/>
</dbReference>
<name>A0A953N7E1_9BURK</name>
<evidence type="ECO:0000313" key="2">
    <source>
        <dbReference type="EMBL" id="MBZ1350261.1"/>
    </source>
</evidence>
<dbReference type="Gene3D" id="3.40.50.720">
    <property type="entry name" value="NAD(P)-binding Rossmann-like Domain"/>
    <property type="match status" value="1"/>
</dbReference>
<dbReference type="CDD" id="cd08241">
    <property type="entry name" value="QOR1"/>
    <property type="match status" value="1"/>
</dbReference>
<dbReference type="RefSeq" id="WP_259660644.1">
    <property type="nucleotide sequence ID" value="NZ_JAHXRI010000006.1"/>
</dbReference>
<evidence type="ECO:0000313" key="3">
    <source>
        <dbReference type="Proteomes" id="UP000739565"/>
    </source>
</evidence>
<dbReference type="GO" id="GO:0016491">
    <property type="term" value="F:oxidoreductase activity"/>
    <property type="evidence" value="ECO:0007669"/>
    <property type="project" value="InterPro"/>
</dbReference>
<evidence type="ECO:0000259" key="1">
    <source>
        <dbReference type="SMART" id="SM00829"/>
    </source>
</evidence>
<keyword evidence="3" id="KW-1185">Reference proteome</keyword>
<protein>
    <submittedName>
        <fullName evidence="2">NADPH:quinone oxidoreductase family protein</fullName>
    </submittedName>
</protein>
<dbReference type="PANTHER" id="PTHR43677">
    <property type="entry name" value="SHORT-CHAIN DEHYDROGENASE/REDUCTASE"/>
    <property type="match status" value="1"/>
</dbReference>
<sequence>MRALVCEQFGRPAEVAHVKDWPEPASPREHEVTIDVAYASVSHSSGLLIEGKYQTTPPLPFIPGTEAVGTVVACGPQVKHVQPGDRVMGLSRWGCFAERINVSAHTVYPILNGMGWLQALPLPNSYGTAYTALLWRAKIEPGESLLVLGAGSGTGLACVEIAAALGVKVIACASTPVKRELALARGADHAVEPGDALASQVKALTGGRGVDVIFDPIGGAVMERAVRATAQGARILTIGFASGQVPVIPMNIALVKNLSVLGFFFGLYTGWTHEDETQLHLPAMRKMMNTLQRWALAGKIQPGVTKTYPLTGLTDALTDLHHRQVTGKLALEILGDINK</sequence>
<dbReference type="InterPro" id="IPR020843">
    <property type="entry name" value="ER"/>
</dbReference>
<dbReference type="EMBL" id="JAHXRI010000006">
    <property type="protein sequence ID" value="MBZ1350261.1"/>
    <property type="molecule type" value="Genomic_DNA"/>
</dbReference>
<reference evidence="2" key="1">
    <citation type="submission" date="2021-07" db="EMBL/GenBank/DDBJ databases">
        <title>New genus and species of the family Alcaligenaceae.</title>
        <authorList>
            <person name="Hahn M.W."/>
        </authorList>
    </citation>
    <scope>NUCLEOTIDE SEQUENCE</scope>
    <source>
        <strain evidence="2">LF4-65</strain>
    </source>
</reference>
<dbReference type="SUPFAM" id="SSF50129">
    <property type="entry name" value="GroES-like"/>
    <property type="match status" value="1"/>
</dbReference>
<dbReference type="PANTHER" id="PTHR43677:SF4">
    <property type="entry name" value="QUINONE OXIDOREDUCTASE-LIKE PROTEIN 2"/>
    <property type="match status" value="1"/>
</dbReference>
<dbReference type="InterPro" id="IPR036291">
    <property type="entry name" value="NAD(P)-bd_dom_sf"/>
</dbReference>
<dbReference type="Pfam" id="PF00107">
    <property type="entry name" value="ADH_zinc_N"/>
    <property type="match status" value="1"/>
</dbReference>
<dbReference type="InterPro" id="IPR011032">
    <property type="entry name" value="GroES-like_sf"/>
</dbReference>
<dbReference type="InterPro" id="IPR013154">
    <property type="entry name" value="ADH-like_N"/>
</dbReference>
<dbReference type="Proteomes" id="UP000739565">
    <property type="component" value="Unassembled WGS sequence"/>
</dbReference>
<dbReference type="SUPFAM" id="SSF51735">
    <property type="entry name" value="NAD(P)-binding Rossmann-fold domains"/>
    <property type="match status" value="1"/>
</dbReference>
<gene>
    <name evidence="2" type="ORF">KZZ10_06340</name>
</gene>
<dbReference type="Pfam" id="PF08240">
    <property type="entry name" value="ADH_N"/>
    <property type="match status" value="1"/>
</dbReference>
<organism evidence="2 3">
    <name type="scientific">Zwartia hollandica</name>
    <dbReference type="NCBI Taxonomy" id="324606"/>
    <lineage>
        <taxon>Bacteria</taxon>
        <taxon>Pseudomonadati</taxon>
        <taxon>Pseudomonadota</taxon>
        <taxon>Betaproteobacteria</taxon>
        <taxon>Burkholderiales</taxon>
        <taxon>Alcaligenaceae</taxon>
        <taxon>Zwartia</taxon>
    </lineage>
</organism>
<comment type="caution">
    <text evidence="2">The sequence shown here is derived from an EMBL/GenBank/DDBJ whole genome shotgun (WGS) entry which is preliminary data.</text>
</comment>
<dbReference type="Gene3D" id="3.90.180.10">
    <property type="entry name" value="Medium-chain alcohol dehydrogenases, catalytic domain"/>
    <property type="match status" value="1"/>
</dbReference>
<proteinExistence type="predicted"/>
<dbReference type="InterPro" id="IPR051397">
    <property type="entry name" value="Zn-ADH-like_protein"/>
</dbReference>
<accession>A0A953N7E1</accession>